<protein>
    <submittedName>
        <fullName evidence="2">Uncharacterized protein</fullName>
    </submittedName>
</protein>
<proteinExistence type="predicted"/>
<dbReference type="Proteomes" id="UP000887565">
    <property type="component" value="Unplaced"/>
</dbReference>
<sequence>MINVCEQKAIKFLFKLSLIASRICYVPSYIRVCCLFSERWDIHCSNELRKNGQQFLNDPTMEKI</sequence>
<name>A0A915K1W2_ROMCU</name>
<organism evidence="1 2">
    <name type="scientific">Romanomermis culicivorax</name>
    <name type="common">Nematode worm</name>
    <dbReference type="NCBI Taxonomy" id="13658"/>
    <lineage>
        <taxon>Eukaryota</taxon>
        <taxon>Metazoa</taxon>
        <taxon>Ecdysozoa</taxon>
        <taxon>Nematoda</taxon>
        <taxon>Enoplea</taxon>
        <taxon>Dorylaimia</taxon>
        <taxon>Mermithida</taxon>
        <taxon>Mermithoidea</taxon>
        <taxon>Mermithidae</taxon>
        <taxon>Romanomermis</taxon>
    </lineage>
</organism>
<reference evidence="2" key="1">
    <citation type="submission" date="2022-11" db="UniProtKB">
        <authorList>
            <consortium name="WormBaseParasite"/>
        </authorList>
    </citation>
    <scope>IDENTIFICATION</scope>
</reference>
<evidence type="ECO:0000313" key="1">
    <source>
        <dbReference type="Proteomes" id="UP000887565"/>
    </source>
</evidence>
<keyword evidence="1" id="KW-1185">Reference proteome</keyword>
<accession>A0A915K1W2</accession>
<evidence type="ECO:0000313" key="2">
    <source>
        <dbReference type="WBParaSite" id="nRc.2.0.1.t32309-RA"/>
    </source>
</evidence>
<dbReference type="WBParaSite" id="nRc.2.0.1.t32309-RA">
    <property type="protein sequence ID" value="nRc.2.0.1.t32309-RA"/>
    <property type="gene ID" value="nRc.2.0.1.g32309"/>
</dbReference>
<dbReference type="AlphaFoldDB" id="A0A915K1W2"/>